<proteinExistence type="predicted"/>
<evidence type="ECO:0000313" key="2">
    <source>
        <dbReference type="Proteomes" id="UP000273022"/>
    </source>
</evidence>
<comment type="caution">
    <text evidence="1">The sequence shown here is derived from an EMBL/GenBank/DDBJ whole genome shotgun (WGS) entry which is preliminary data.</text>
</comment>
<reference evidence="1 2" key="1">
    <citation type="submission" date="2018-09" db="EMBL/GenBank/DDBJ databases">
        <title>Phylogeny of the Shewanellaceae, and recommendation for two new genera, Pseudoshewanella and Parashewanella.</title>
        <authorList>
            <person name="Wang G."/>
        </authorList>
    </citation>
    <scope>NUCLEOTIDE SEQUENCE [LARGE SCALE GENOMIC DNA]</scope>
    <source>
        <strain evidence="1 2">KCTC 22492</strain>
    </source>
</reference>
<dbReference type="RefSeq" id="WP_121852435.1">
    <property type="nucleotide sequence ID" value="NZ_CP037952.1"/>
</dbReference>
<sequence length="99" mass="10525">MATHPTTSDMTTTQFNYPLFSLESVKRTAPAAILGFAVTGGNPWGLLTGASAYNLISSYFGSNPKMISVCELSKYVATSVVGVAIHAYLSKSHTSFKTI</sequence>
<evidence type="ECO:0000313" key="1">
    <source>
        <dbReference type="EMBL" id="RJY18634.1"/>
    </source>
</evidence>
<name>A0A3A6UHV9_9GAMM</name>
<protein>
    <submittedName>
        <fullName evidence="1">Uncharacterized protein</fullName>
    </submittedName>
</protein>
<gene>
    <name evidence="1" type="ORF">D5R81_04370</name>
</gene>
<dbReference type="EMBL" id="QYYH01000018">
    <property type="protein sequence ID" value="RJY18634.1"/>
    <property type="molecule type" value="Genomic_DNA"/>
</dbReference>
<dbReference type="Proteomes" id="UP000273022">
    <property type="component" value="Unassembled WGS sequence"/>
</dbReference>
<organism evidence="1 2">
    <name type="scientific">Parashewanella spongiae</name>
    <dbReference type="NCBI Taxonomy" id="342950"/>
    <lineage>
        <taxon>Bacteria</taxon>
        <taxon>Pseudomonadati</taxon>
        <taxon>Pseudomonadota</taxon>
        <taxon>Gammaproteobacteria</taxon>
        <taxon>Alteromonadales</taxon>
        <taxon>Shewanellaceae</taxon>
        <taxon>Parashewanella</taxon>
    </lineage>
</organism>
<accession>A0A3A6UHV9</accession>
<keyword evidence="2" id="KW-1185">Reference proteome</keyword>
<dbReference type="AlphaFoldDB" id="A0A3A6UHV9"/>